<sequence length="216" mass="24220">MATSASIDNSLQGEWIPSQMPRMGLNRDNRDNRKDCPEGVIANALGGVCVGSNWRVNRKCHEAPQSQMGQQSARRMGLNRDKRLNCDKRLNREWDSSLQGEWDNSLQGEWDSIANGTIVCKANGLSRKCREWDSIATIAGTVYKVSIANERVMRGIVCKASLLVREVGVITLKPEGRRSIANGTARRMDSIPNVANGTQSRQSQRLYAWRQSQMRE</sequence>
<dbReference type="EMBL" id="AM426271">
    <property type="protein sequence ID" value="CAN66726.1"/>
    <property type="molecule type" value="Genomic_DNA"/>
</dbReference>
<evidence type="ECO:0000313" key="2">
    <source>
        <dbReference type="EMBL" id="CAN66726.1"/>
    </source>
</evidence>
<feature type="compositionally biased region" description="Polar residues" evidence="1">
    <location>
        <begin position="1"/>
        <end position="12"/>
    </location>
</feature>
<dbReference type="AlphaFoldDB" id="A5AGL0"/>
<name>A5AGL0_VITVI</name>
<gene>
    <name evidence="2" type="ORF">VITISV_005700</name>
</gene>
<organism evidence="2">
    <name type="scientific">Vitis vinifera</name>
    <name type="common">Grape</name>
    <dbReference type="NCBI Taxonomy" id="29760"/>
    <lineage>
        <taxon>Eukaryota</taxon>
        <taxon>Viridiplantae</taxon>
        <taxon>Streptophyta</taxon>
        <taxon>Embryophyta</taxon>
        <taxon>Tracheophyta</taxon>
        <taxon>Spermatophyta</taxon>
        <taxon>Magnoliopsida</taxon>
        <taxon>eudicotyledons</taxon>
        <taxon>Gunneridae</taxon>
        <taxon>Pentapetalae</taxon>
        <taxon>rosids</taxon>
        <taxon>Vitales</taxon>
        <taxon>Vitaceae</taxon>
        <taxon>Viteae</taxon>
        <taxon>Vitis</taxon>
    </lineage>
</organism>
<evidence type="ECO:0000256" key="1">
    <source>
        <dbReference type="SAM" id="MobiDB-lite"/>
    </source>
</evidence>
<feature type="region of interest" description="Disordered" evidence="1">
    <location>
        <begin position="1"/>
        <end position="31"/>
    </location>
</feature>
<accession>A5AGL0</accession>
<proteinExistence type="predicted"/>
<protein>
    <submittedName>
        <fullName evidence="2">Uncharacterized protein</fullName>
    </submittedName>
</protein>
<reference evidence="2" key="1">
    <citation type="journal article" date="2007" name="PLoS ONE">
        <title>The first genome sequence of an elite grapevine cultivar (Pinot noir Vitis vinifera L.): coping with a highly heterozygous genome.</title>
        <authorList>
            <person name="Velasco R."/>
            <person name="Zharkikh A."/>
            <person name="Troggio M."/>
            <person name="Cartwright D.A."/>
            <person name="Cestaro A."/>
            <person name="Pruss D."/>
            <person name="Pindo M."/>
            <person name="FitzGerald L.M."/>
            <person name="Vezzulli S."/>
            <person name="Reid J."/>
            <person name="Malacarne G."/>
            <person name="Iliev D."/>
            <person name="Coppola G."/>
            <person name="Wardell B."/>
            <person name="Micheletti D."/>
            <person name="Macalma T."/>
            <person name="Facci M."/>
            <person name="Mitchell J.T."/>
            <person name="Perazzolli M."/>
            <person name="Eldredge G."/>
            <person name="Gatto P."/>
            <person name="Oyzerski R."/>
            <person name="Moretto M."/>
            <person name="Gutin N."/>
            <person name="Stefanini M."/>
            <person name="Chen Y."/>
            <person name="Segala C."/>
            <person name="Davenport C."/>
            <person name="Dematte L."/>
            <person name="Mraz A."/>
            <person name="Battilana J."/>
            <person name="Stormo K."/>
            <person name="Costa F."/>
            <person name="Tao Q."/>
            <person name="Si-Ammour A."/>
            <person name="Harkins T."/>
            <person name="Lackey A."/>
            <person name="Perbost C."/>
            <person name="Taillon B."/>
            <person name="Stella A."/>
            <person name="Solovyev V."/>
            <person name="Fawcett J.A."/>
            <person name="Sterck L."/>
            <person name="Vandepoele K."/>
            <person name="Grando S.M."/>
            <person name="Toppo S."/>
            <person name="Moser C."/>
            <person name="Lanchbury J."/>
            <person name="Bogden R."/>
            <person name="Skolnick M."/>
            <person name="Sgaramella V."/>
            <person name="Bhatnagar S.K."/>
            <person name="Fontana P."/>
            <person name="Gutin A."/>
            <person name="Van de Peer Y."/>
            <person name="Salamini F."/>
            <person name="Viola R."/>
        </authorList>
    </citation>
    <scope>NUCLEOTIDE SEQUENCE</scope>
</reference>